<feature type="region of interest" description="Disordered" evidence="1">
    <location>
        <begin position="403"/>
        <end position="477"/>
    </location>
</feature>
<evidence type="ECO:0000256" key="1">
    <source>
        <dbReference type="SAM" id="MobiDB-lite"/>
    </source>
</evidence>
<dbReference type="CDD" id="cd12277">
    <property type="entry name" value="RRM3_MEI2_EAR1_like"/>
    <property type="match status" value="1"/>
</dbReference>
<dbReference type="Proteomes" id="UP000591131">
    <property type="component" value="Unassembled WGS sequence"/>
</dbReference>
<dbReference type="EMBL" id="JAAPAO010000418">
    <property type="protein sequence ID" value="KAF4660305.1"/>
    <property type="molecule type" value="Genomic_DNA"/>
</dbReference>
<protein>
    <recommendedName>
        <fullName evidence="2">Mei2-like C-terminal RNA recognition motif domain-containing protein</fullName>
    </recommendedName>
</protein>
<dbReference type="InterPro" id="IPR007201">
    <property type="entry name" value="Mei2-like_Rrm_C"/>
</dbReference>
<sequence length="477" mass="54090">MNSVDIPPNQAVAGKSYVAPNNGELLRDGFREKITSPTSWRSGAGTLEFKNTFISLRLNDPVKGVVDLDSDEDAGHESQGPTDGEDIDEQVCSGYVRKHWKCRAFHRREQSCPPAVKGGVCELVDHSPSTICTHGNNVCPRITTAGYQYDDDKELSQQDNTVGAFFDNDEQVLLYNPRPLWERRGTHRGSARSRFAGDNHARNNTAIPSHDRRNSRQGSHGAGQSPMGEKDRNSNNHKYFKRSAPILRESSVDTRSTVMLRNIPYSMGQTKVLEILFSHGFRSKIDFFYAPLDFSSGNNLGYAFVNLKRPEFVNEFFFQFNNVPLSNFGATWNVKKLQVCWARVQGFEANVDHYNNSPVIEMPEAFRPIIVYEDDHKEAFYHYLTNVQPINYRRERMSYSKLQENNHGQNDGSGEGFGYQQDITPETRPVTPSWDGQEAVLVGPHSSDPYRTVSSNTEKSTGSPVKRDSRKQQQYRR</sequence>
<dbReference type="InterPro" id="IPR035979">
    <property type="entry name" value="RBD_domain_sf"/>
</dbReference>
<dbReference type="AlphaFoldDB" id="A0A7J6LM07"/>
<dbReference type="SUPFAM" id="SSF54928">
    <property type="entry name" value="RNA-binding domain, RBD"/>
    <property type="match status" value="1"/>
</dbReference>
<feature type="domain" description="Mei2-like C-terminal RNA recognition motif" evidence="2">
    <location>
        <begin position="255"/>
        <end position="354"/>
    </location>
</feature>
<dbReference type="Gene3D" id="3.30.70.330">
    <property type="match status" value="1"/>
</dbReference>
<comment type="caution">
    <text evidence="3">The sequence shown here is derived from an EMBL/GenBank/DDBJ whole genome shotgun (WGS) entry which is preliminary data.</text>
</comment>
<gene>
    <name evidence="3" type="ORF">FOL47_007210</name>
</gene>
<dbReference type="OrthoDB" id="448349at2759"/>
<dbReference type="Pfam" id="PF04059">
    <property type="entry name" value="RRM_2"/>
    <property type="match status" value="1"/>
</dbReference>
<dbReference type="InterPro" id="IPR012677">
    <property type="entry name" value="Nucleotide-bd_a/b_plait_sf"/>
</dbReference>
<name>A0A7J6LM07_PERCH</name>
<evidence type="ECO:0000313" key="3">
    <source>
        <dbReference type="EMBL" id="KAF4660305.1"/>
    </source>
</evidence>
<feature type="compositionally biased region" description="Polar residues" evidence="1">
    <location>
        <begin position="452"/>
        <end position="463"/>
    </location>
</feature>
<feature type="region of interest" description="Disordered" evidence="1">
    <location>
        <begin position="67"/>
        <end position="88"/>
    </location>
</feature>
<feature type="region of interest" description="Disordered" evidence="1">
    <location>
        <begin position="182"/>
        <end position="240"/>
    </location>
</feature>
<proteinExistence type="predicted"/>
<evidence type="ECO:0000259" key="2">
    <source>
        <dbReference type="Pfam" id="PF04059"/>
    </source>
</evidence>
<dbReference type="GO" id="GO:0003676">
    <property type="term" value="F:nucleic acid binding"/>
    <property type="evidence" value="ECO:0007669"/>
    <property type="project" value="InterPro"/>
</dbReference>
<accession>A0A7J6LM07</accession>
<reference evidence="3 4" key="1">
    <citation type="submission" date="2020-04" db="EMBL/GenBank/DDBJ databases">
        <title>Perkinsus chesapeaki whole genome sequence.</title>
        <authorList>
            <person name="Bogema D.R."/>
        </authorList>
    </citation>
    <scope>NUCLEOTIDE SEQUENCE [LARGE SCALE GENOMIC DNA]</scope>
    <source>
        <strain evidence="3">ATCC PRA-425</strain>
    </source>
</reference>
<keyword evidence="4" id="KW-1185">Reference proteome</keyword>
<evidence type="ECO:0000313" key="4">
    <source>
        <dbReference type="Proteomes" id="UP000591131"/>
    </source>
</evidence>
<organism evidence="3 4">
    <name type="scientific">Perkinsus chesapeaki</name>
    <name type="common">Clam parasite</name>
    <name type="synonym">Perkinsus andrewsi</name>
    <dbReference type="NCBI Taxonomy" id="330153"/>
    <lineage>
        <taxon>Eukaryota</taxon>
        <taxon>Sar</taxon>
        <taxon>Alveolata</taxon>
        <taxon>Perkinsozoa</taxon>
        <taxon>Perkinsea</taxon>
        <taxon>Perkinsida</taxon>
        <taxon>Perkinsidae</taxon>
        <taxon>Perkinsus</taxon>
    </lineage>
</organism>